<dbReference type="InterPro" id="IPR004172">
    <property type="entry name" value="L27_dom"/>
</dbReference>
<keyword evidence="3" id="KW-1185">Reference proteome</keyword>
<evidence type="ECO:0000256" key="1">
    <source>
        <dbReference type="SAM" id="MobiDB-lite"/>
    </source>
</evidence>
<evidence type="ECO:0000313" key="4">
    <source>
        <dbReference type="WBParaSite" id="jg17605"/>
    </source>
</evidence>
<dbReference type="PROSITE" id="PS51022">
    <property type="entry name" value="L27"/>
    <property type="match status" value="1"/>
</dbReference>
<accession>A0A915DAK5</accession>
<dbReference type="GO" id="GO:0030054">
    <property type="term" value="C:cell junction"/>
    <property type="evidence" value="ECO:0007669"/>
    <property type="project" value="UniProtKB-ARBA"/>
</dbReference>
<proteinExistence type="predicted"/>
<name>A0A915DAK5_9BILA</name>
<protein>
    <submittedName>
        <fullName evidence="4">L27 domain-containing protein</fullName>
    </submittedName>
</protein>
<feature type="region of interest" description="Disordered" evidence="1">
    <location>
        <begin position="129"/>
        <end position="163"/>
    </location>
</feature>
<dbReference type="AlphaFoldDB" id="A0A915DAK5"/>
<sequence length="163" mass="18143">MLFRVLCYIELCYRELYDRIRSHGIRPSPVNRNAEQKLAEAKEELVVGAINEDSSRPETTELISLLGNVHLQAILQAQDIVIEEVFASSAAAISLEHNKVEGEAIQQQTGRIPTDQLSHNMARVSIGECTPPNSYQNTGKWSGHKNATTPTSPQQMGNGRVYR</sequence>
<organism evidence="3 4">
    <name type="scientific">Ditylenchus dipsaci</name>
    <dbReference type="NCBI Taxonomy" id="166011"/>
    <lineage>
        <taxon>Eukaryota</taxon>
        <taxon>Metazoa</taxon>
        <taxon>Ecdysozoa</taxon>
        <taxon>Nematoda</taxon>
        <taxon>Chromadorea</taxon>
        <taxon>Rhabditida</taxon>
        <taxon>Tylenchina</taxon>
        <taxon>Tylenchomorpha</taxon>
        <taxon>Sphaerularioidea</taxon>
        <taxon>Anguinidae</taxon>
        <taxon>Anguininae</taxon>
        <taxon>Ditylenchus</taxon>
    </lineage>
</organism>
<evidence type="ECO:0000313" key="3">
    <source>
        <dbReference type="Proteomes" id="UP000887574"/>
    </source>
</evidence>
<evidence type="ECO:0000259" key="2">
    <source>
        <dbReference type="PROSITE" id="PS51022"/>
    </source>
</evidence>
<dbReference type="InterPro" id="IPR036892">
    <property type="entry name" value="L27_dom_sf"/>
</dbReference>
<feature type="compositionally biased region" description="Polar residues" evidence="1">
    <location>
        <begin position="131"/>
        <end position="157"/>
    </location>
</feature>
<dbReference type="SUPFAM" id="SSF101288">
    <property type="entry name" value="L27 domain"/>
    <property type="match status" value="1"/>
</dbReference>
<dbReference type="Proteomes" id="UP000887574">
    <property type="component" value="Unplaced"/>
</dbReference>
<dbReference type="Gene3D" id="1.10.287.650">
    <property type="entry name" value="L27 domain"/>
    <property type="match status" value="1"/>
</dbReference>
<dbReference type="WBParaSite" id="jg17605">
    <property type="protein sequence ID" value="jg17605"/>
    <property type="gene ID" value="jg17605"/>
</dbReference>
<feature type="domain" description="L27" evidence="2">
    <location>
        <begin position="27"/>
        <end position="89"/>
    </location>
</feature>
<reference evidence="4" key="1">
    <citation type="submission" date="2022-11" db="UniProtKB">
        <authorList>
            <consortium name="WormBaseParasite"/>
        </authorList>
    </citation>
    <scope>IDENTIFICATION</scope>
</reference>